<sequence length="176" mass="18315">MNFLRPRLAALILAVAFASAALPAASHAGNIAAPGVGKQDCTYTIGYWKTHPDQWPVMTLTLGTITYNASQLQLIFNQPVQGNGLVSLSQQLIAAKFNVAQGASDATVAATITQADALIANKVCPPIGVGSLPPGQTSAMVTTLDLYNTGNLGVPHCGTTTAARVSTWGSLKSFYR</sequence>
<comment type="caution">
    <text evidence="2">The sequence shown here is derived from an EMBL/GenBank/DDBJ whole genome shotgun (WGS) entry which is preliminary data.</text>
</comment>
<evidence type="ECO:0000313" key="3">
    <source>
        <dbReference type="Proteomes" id="UP000696931"/>
    </source>
</evidence>
<protein>
    <submittedName>
        <fullName evidence="2">Uncharacterized protein</fullName>
    </submittedName>
</protein>
<organism evidence="2 3">
    <name type="scientific">Eiseniibacteriota bacterium</name>
    <dbReference type="NCBI Taxonomy" id="2212470"/>
    <lineage>
        <taxon>Bacteria</taxon>
        <taxon>Candidatus Eiseniibacteriota</taxon>
    </lineage>
</organism>
<feature type="chain" id="PRO_5037275214" evidence="1">
    <location>
        <begin position="29"/>
        <end position="176"/>
    </location>
</feature>
<dbReference type="EMBL" id="JACRIW010000055">
    <property type="protein sequence ID" value="MBI5169472.1"/>
    <property type="molecule type" value="Genomic_DNA"/>
</dbReference>
<accession>A0A933SBJ1</accession>
<proteinExistence type="predicted"/>
<dbReference type="AlphaFoldDB" id="A0A933SBJ1"/>
<keyword evidence="1" id="KW-0732">Signal</keyword>
<dbReference type="Proteomes" id="UP000696931">
    <property type="component" value="Unassembled WGS sequence"/>
</dbReference>
<gene>
    <name evidence="2" type="ORF">HZA61_08295</name>
</gene>
<evidence type="ECO:0000256" key="1">
    <source>
        <dbReference type="SAM" id="SignalP"/>
    </source>
</evidence>
<reference evidence="2" key="1">
    <citation type="submission" date="2020-07" db="EMBL/GenBank/DDBJ databases">
        <title>Huge and variable diversity of episymbiotic CPR bacteria and DPANN archaea in groundwater ecosystems.</title>
        <authorList>
            <person name="He C.Y."/>
            <person name="Keren R."/>
            <person name="Whittaker M."/>
            <person name="Farag I.F."/>
            <person name="Doudna J."/>
            <person name="Cate J.H.D."/>
            <person name="Banfield J.F."/>
        </authorList>
    </citation>
    <scope>NUCLEOTIDE SEQUENCE</scope>
    <source>
        <strain evidence="2">NC_groundwater_1813_Pr3_B-0.1um_71_17</strain>
    </source>
</reference>
<name>A0A933SBJ1_UNCEI</name>
<feature type="signal peptide" evidence="1">
    <location>
        <begin position="1"/>
        <end position="28"/>
    </location>
</feature>
<evidence type="ECO:0000313" key="2">
    <source>
        <dbReference type="EMBL" id="MBI5169472.1"/>
    </source>
</evidence>